<feature type="transmembrane region" description="Helical" evidence="9">
    <location>
        <begin position="358"/>
        <end position="377"/>
    </location>
</feature>
<dbReference type="InterPro" id="IPR006043">
    <property type="entry name" value="NCS2"/>
</dbReference>
<dbReference type="Proteomes" id="UP001282284">
    <property type="component" value="Unassembled WGS sequence"/>
</dbReference>
<keyword evidence="5 8" id="KW-0812">Transmembrane</keyword>
<feature type="transmembrane region" description="Helical" evidence="9">
    <location>
        <begin position="389"/>
        <end position="413"/>
    </location>
</feature>
<evidence type="ECO:0000256" key="7">
    <source>
        <dbReference type="ARBA" id="ARBA00023136"/>
    </source>
</evidence>
<proteinExistence type="inferred from homology"/>
<feature type="transmembrane region" description="Helical" evidence="9">
    <location>
        <begin position="57"/>
        <end position="76"/>
    </location>
</feature>
<dbReference type="InterPro" id="IPR045018">
    <property type="entry name" value="Azg-like"/>
</dbReference>
<keyword evidence="4 8" id="KW-1003">Cell membrane</keyword>
<evidence type="ECO:0000256" key="1">
    <source>
        <dbReference type="ARBA" id="ARBA00004651"/>
    </source>
</evidence>
<protein>
    <submittedName>
        <fullName evidence="10">NCS2 family permease</fullName>
    </submittedName>
</protein>
<evidence type="ECO:0000256" key="5">
    <source>
        <dbReference type="ARBA" id="ARBA00022692"/>
    </source>
</evidence>
<feature type="transmembrane region" description="Helical" evidence="9">
    <location>
        <begin position="255"/>
        <end position="278"/>
    </location>
</feature>
<evidence type="ECO:0000256" key="8">
    <source>
        <dbReference type="PIRNR" id="PIRNR005353"/>
    </source>
</evidence>
<dbReference type="PANTHER" id="PTHR43337:SF11">
    <property type="entry name" value="GUANINE_HYPOXANTHINE PERMEASE PBUG"/>
    <property type="match status" value="1"/>
</dbReference>
<evidence type="ECO:0000313" key="11">
    <source>
        <dbReference type="Proteomes" id="UP001282284"/>
    </source>
</evidence>
<dbReference type="RefSeq" id="WP_317946250.1">
    <property type="nucleotide sequence ID" value="NZ_JAUBDI010000023.1"/>
</dbReference>
<feature type="transmembrane region" description="Helical" evidence="9">
    <location>
        <begin position="202"/>
        <end position="219"/>
    </location>
</feature>
<feature type="transmembrane region" description="Helical" evidence="9">
    <location>
        <begin position="83"/>
        <end position="103"/>
    </location>
</feature>
<keyword evidence="7 8" id="KW-0472">Membrane</keyword>
<keyword evidence="3 8" id="KW-0813">Transport</keyword>
<dbReference type="EMBL" id="JAUBDI010000023">
    <property type="protein sequence ID" value="MDW0114832.1"/>
    <property type="molecule type" value="Genomic_DNA"/>
</dbReference>
<accession>A0ABU4GGU8</accession>
<name>A0ABU4GGU8_9BACL</name>
<feature type="transmembrane region" description="Helical" evidence="9">
    <location>
        <begin position="139"/>
        <end position="156"/>
    </location>
</feature>
<evidence type="ECO:0000256" key="9">
    <source>
        <dbReference type="SAM" id="Phobius"/>
    </source>
</evidence>
<reference evidence="10 11" key="1">
    <citation type="submission" date="2023-06" db="EMBL/GenBank/DDBJ databases">
        <title>Sporosarcina sp. nov., isolated from Korean traditional fermented seafood 'Jeotgal'.</title>
        <authorList>
            <person name="Yang A.I."/>
            <person name="Shin N.-R."/>
        </authorList>
    </citation>
    <scope>NUCLEOTIDE SEQUENCE [LARGE SCALE GENOMIC DNA]</scope>
    <source>
        <strain evidence="10 11">KCTC13119</strain>
    </source>
</reference>
<organism evidence="10 11">
    <name type="scientific">Sporosarcina saromensis</name>
    <dbReference type="NCBI Taxonomy" id="359365"/>
    <lineage>
        <taxon>Bacteria</taxon>
        <taxon>Bacillati</taxon>
        <taxon>Bacillota</taxon>
        <taxon>Bacilli</taxon>
        <taxon>Bacillales</taxon>
        <taxon>Caryophanaceae</taxon>
        <taxon>Sporosarcina</taxon>
    </lineage>
</organism>
<dbReference type="PANTHER" id="PTHR43337">
    <property type="entry name" value="XANTHINE/URACIL PERMEASE C887.17-RELATED"/>
    <property type="match status" value="1"/>
</dbReference>
<feature type="transmembrane region" description="Helical" evidence="9">
    <location>
        <begin position="332"/>
        <end position="352"/>
    </location>
</feature>
<evidence type="ECO:0000256" key="3">
    <source>
        <dbReference type="ARBA" id="ARBA00022448"/>
    </source>
</evidence>
<dbReference type="PIRSF" id="PIRSF005353">
    <property type="entry name" value="PbuG"/>
    <property type="match status" value="1"/>
</dbReference>
<evidence type="ECO:0000313" key="10">
    <source>
        <dbReference type="EMBL" id="MDW0114832.1"/>
    </source>
</evidence>
<keyword evidence="6 8" id="KW-1133">Transmembrane helix</keyword>
<feature type="transmembrane region" description="Helical" evidence="9">
    <location>
        <begin position="425"/>
        <end position="443"/>
    </location>
</feature>
<dbReference type="InterPro" id="IPR026033">
    <property type="entry name" value="Azg-like_bact_archaea"/>
</dbReference>
<feature type="transmembrane region" description="Helical" evidence="9">
    <location>
        <begin position="109"/>
        <end position="127"/>
    </location>
</feature>
<evidence type="ECO:0000256" key="4">
    <source>
        <dbReference type="ARBA" id="ARBA00022475"/>
    </source>
</evidence>
<gene>
    <name evidence="10" type="ORF">QT711_16675</name>
</gene>
<feature type="transmembrane region" description="Helical" evidence="9">
    <location>
        <begin position="176"/>
        <end position="195"/>
    </location>
</feature>
<keyword evidence="11" id="KW-1185">Reference proteome</keyword>
<evidence type="ECO:0000256" key="2">
    <source>
        <dbReference type="ARBA" id="ARBA00005697"/>
    </source>
</evidence>
<evidence type="ECO:0000256" key="6">
    <source>
        <dbReference type="ARBA" id="ARBA00022989"/>
    </source>
</evidence>
<dbReference type="Pfam" id="PF00860">
    <property type="entry name" value="Xan_ur_permease"/>
    <property type="match status" value="1"/>
</dbReference>
<feature type="transmembrane region" description="Helical" evidence="9">
    <location>
        <begin position="18"/>
        <end position="37"/>
    </location>
</feature>
<comment type="similarity">
    <text evidence="2 8">Belongs to the nucleobase:cation symporter-2 (NCS2) (TC 2.A.40) family. Azg-like subfamily.</text>
</comment>
<sequence>MKKYFEFDKLGTNYRREIIGGLTTFLAMAYILAVNPLMLSLDAVPDLPDAMRMDKGAVFVATALAAAVGSIFMGLIARYPIGLAPGMGLNAFFAFSVVLGYGIPWQTALTGVLFSGLIFIVLSLTGLREMIINAIPAQLKYAVGAGIGLFITFLGLQNAKIIVADPNTLVTLGNLAAGPTLLAIFGLVVTVIMMVRQIKGAIFYGMIMTTVLGMVVQLIEVPSQVVSKVPSVESTFGVAFDAIFQDPASLFTTQFLVIVITFLFVDFFDTAGTLVAVANQAGLMKDDKLPRAGKALLADSLATVTGSIFGTSTTTSYIESTAGVAAGARTGFASIVVGILFLLSLFFSPLLFVITPEVTAPALIIVGVLMVSTLGNIEWTKFEIAVPAFFTIIAMPLTYSIATGIAIGFVFYPITMLLSGRRKEIHPIMYGLFVIFILYFIFIK</sequence>
<comment type="subcellular location">
    <subcellularLocation>
        <location evidence="1 8">Cell membrane</location>
        <topology evidence="1 8">Multi-pass membrane protein</topology>
    </subcellularLocation>
</comment>
<comment type="caution">
    <text evidence="10">The sequence shown here is derived from an EMBL/GenBank/DDBJ whole genome shotgun (WGS) entry which is preliminary data.</text>
</comment>